<proteinExistence type="predicted"/>
<dbReference type="AlphaFoldDB" id="A0A345TTJ5"/>
<keyword evidence="2" id="KW-0472">Membrane</keyword>
<keyword evidence="2" id="KW-0812">Transmembrane</keyword>
<organism evidence="3">
    <name type="scientific">Streptosporangium sp</name>
    <dbReference type="NCBI Taxonomy" id="47486"/>
    <lineage>
        <taxon>Bacteria</taxon>
        <taxon>Bacillati</taxon>
        <taxon>Actinomycetota</taxon>
        <taxon>Actinomycetes</taxon>
        <taxon>Streptosporangiales</taxon>
        <taxon>Streptosporangiaceae</taxon>
        <taxon>Streptosporangium</taxon>
    </lineage>
</organism>
<feature type="region of interest" description="Disordered" evidence="1">
    <location>
        <begin position="35"/>
        <end position="61"/>
    </location>
</feature>
<reference evidence="3" key="1">
    <citation type="journal article" date="2018" name="Appl. Environ. Microbiol.">
        <title>Response of Hypogean Actinobacterial Genera Secondary Metabolism to Chemical and Biological Stimuli.</title>
        <authorList>
            <person name="Covington B.C."/>
            <person name="Spraggins J.M."/>
            <person name="Ynigez-Gutierrez A.E."/>
            <person name="Hylton Z.B."/>
            <person name="Bachmann B.O."/>
        </authorList>
    </citation>
    <scope>NUCLEOTIDE SEQUENCE</scope>
    <source>
        <strain evidence="3">KD35</strain>
    </source>
</reference>
<keyword evidence="2" id="KW-1133">Transmembrane helix</keyword>
<dbReference type="InterPro" id="IPR045777">
    <property type="entry name" value="DUF6203"/>
</dbReference>
<evidence type="ECO:0000256" key="2">
    <source>
        <dbReference type="SAM" id="Phobius"/>
    </source>
</evidence>
<sequence length="61" mass="7101">MKKFFKVVVVRWLARTPIGLAILGLGWLLGRRKERAQSEGERGGRRRDRLQSQGKRGGRRR</sequence>
<accession>A0A345TTJ5</accession>
<feature type="transmembrane region" description="Helical" evidence="2">
    <location>
        <begin position="12"/>
        <end position="30"/>
    </location>
</feature>
<dbReference type="EMBL" id="MH128143">
    <property type="protein sequence ID" value="AXI91531.1"/>
    <property type="molecule type" value="Genomic_DNA"/>
</dbReference>
<evidence type="ECO:0000313" key="3">
    <source>
        <dbReference type="EMBL" id="AXI91531.1"/>
    </source>
</evidence>
<name>A0A345TTJ5_9ACTN</name>
<evidence type="ECO:0000256" key="1">
    <source>
        <dbReference type="SAM" id="MobiDB-lite"/>
    </source>
</evidence>
<dbReference type="Pfam" id="PF19706">
    <property type="entry name" value="DUF6203"/>
    <property type="match status" value="1"/>
</dbReference>
<protein>
    <submittedName>
        <fullName evidence="3">FunT1</fullName>
    </submittedName>
</protein>